<name>A0ABY5Y3Q3_9BACT</name>
<sequence>MRKVIWKKQAAHSEYEIPASLIEQLGISSRLASILQERNIKHDEIAAFLSPHLRYLALPEKWPGIAEGAKCIANALLAGKKIVVWGDYDVDGITGVCVVLEVLRYYGFDPLWHLPERISEGYGLNESYLEKLAEQGATVLLTVDCGISDFKAVERANELGFTVIVSDHHLPQDSLPRAHVLCNPKLADCPCSELAGVGVAFFLMAEVNRLLSKACGKPKMDMREVLDLVAFGTLSDMVPLIEQNRILVKNGMLLLNEARRLGFAALKHVSRMNSKDPLTTRQIVFALAPRINAAGRMAEASMAVKLLMSKDVEEVKEIVAVLDKYNEDRKQEEKEMIKEALEQARAQECSPAIFVAKEEWNQGIVGIIASRLVEKYYKPAFVFCKDGDMWKASARSIDAINLHEAIAHCAEFLNSFGGHQMAAGVRVEDKNFQAFQECFCAYLNKEYGTDGFEEIVYYDGELSFCEAVDYHFKREIASLQPFGISNREPVFLSPELIIKQAYFYGYLKNHVRLTLYDESTKTTIQVKMWGQAHNFEENAVGRRMQVLFVLNLDVHSNLEEPIKIKHWNFID</sequence>
<dbReference type="PANTHER" id="PTHR30255">
    <property type="entry name" value="SINGLE-STRANDED-DNA-SPECIFIC EXONUCLEASE RECJ"/>
    <property type="match status" value="1"/>
</dbReference>
<dbReference type="Gene3D" id="3.90.1640.30">
    <property type="match status" value="1"/>
</dbReference>
<dbReference type="PANTHER" id="PTHR30255:SF2">
    <property type="entry name" value="SINGLE-STRANDED-DNA-SPECIFIC EXONUCLEASE RECJ"/>
    <property type="match status" value="1"/>
</dbReference>
<dbReference type="InterPro" id="IPR004610">
    <property type="entry name" value="RecJ"/>
</dbReference>
<dbReference type="InterPro" id="IPR003156">
    <property type="entry name" value="DHHA1_dom"/>
</dbReference>
<evidence type="ECO:0000256" key="1">
    <source>
        <dbReference type="ARBA" id="ARBA00005915"/>
    </source>
</evidence>
<organism evidence="10 11">
    <name type="scientific">Taurinivorans muris</name>
    <dbReference type="NCBI Taxonomy" id="2787751"/>
    <lineage>
        <taxon>Bacteria</taxon>
        <taxon>Pseudomonadati</taxon>
        <taxon>Thermodesulfobacteriota</taxon>
        <taxon>Desulfovibrionia</taxon>
        <taxon>Desulfovibrionales</taxon>
        <taxon>Desulfovibrionaceae</taxon>
        <taxon>Taurinivorans</taxon>
    </lineage>
</organism>
<comment type="similarity">
    <text evidence="1">Belongs to the RecJ family.</text>
</comment>
<dbReference type="SUPFAM" id="SSF64182">
    <property type="entry name" value="DHH phosphoesterases"/>
    <property type="match status" value="1"/>
</dbReference>
<dbReference type="GO" id="GO:0004527">
    <property type="term" value="F:exonuclease activity"/>
    <property type="evidence" value="ECO:0007669"/>
    <property type="project" value="UniProtKB-KW"/>
</dbReference>
<feature type="domain" description="RecJ OB" evidence="9">
    <location>
        <begin position="458"/>
        <end position="554"/>
    </location>
</feature>
<accession>A0ABY5Y3Q3</accession>
<dbReference type="NCBIfam" id="TIGR00644">
    <property type="entry name" value="recJ"/>
    <property type="match status" value="1"/>
</dbReference>
<keyword evidence="3" id="KW-0540">Nuclease</keyword>
<proteinExistence type="inferred from homology"/>
<dbReference type="InterPro" id="IPR041122">
    <property type="entry name" value="RecJ_OB"/>
</dbReference>
<protein>
    <recommendedName>
        <fullName evidence="2">Single-stranded-DNA-specific exonuclease RecJ</fullName>
    </recommendedName>
</protein>
<keyword evidence="11" id="KW-1185">Reference proteome</keyword>
<gene>
    <name evidence="10" type="primary">recJ</name>
    <name evidence="10" type="ORF">JBF11_03995</name>
</gene>
<dbReference type="InterPro" id="IPR051673">
    <property type="entry name" value="SSDNA_exonuclease_RecJ"/>
</dbReference>
<evidence type="ECO:0000259" key="7">
    <source>
        <dbReference type="Pfam" id="PF01368"/>
    </source>
</evidence>
<dbReference type="Gene3D" id="3.10.310.30">
    <property type="match status" value="1"/>
</dbReference>
<dbReference type="EMBL" id="CP065938">
    <property type="protein sequence ID" value="UWX06481.1"/>
    <property type="molecule type" value="Genomic_DNA"/>
</dbReference>
<dbReference type="InterPro" id="IPR001667">
    <property type="entry name" value="DDH_dom"/>
</dbReference>
<dbReference type="Proteomes" id="UP001058120">
    <property type="component" value="Chromosome"/>
</dbReference>
<keyword evidence="5 10" id="KW-0269">Exonuclease</keyword>
<dbReference type="Pfam" id="PF01368">
    <property type="entry name" value="DHH"/>
    <property type="match status" value="1"/>
</dbReference>
<dbReference type="Pfam" id="PF02272">
    <property type="entry name" value="DHHA1"/>
    <property type="match status" value="1"/>
</dbReference>
<evidence type="ECO:0000256" key="4">
    <source>
        <dbReference type="ARBA" id="ARBA00022801"/>
    </source>
</evidence>
<evidence type="ECO:0000259" key="8">
    <source>
        <dbReference type="Pfam" id="PF02272"/>
    </source>
</evidence>
<dbReference type="RefSeq" id="WP_334316092.1">
    <property type="nucleotide sequence ID" value="NZ_CP065938.1"/>
</dbReference>
<keyword evidence="4" id="KW-0378">Hydrolase</keyword>
<evidence type="ECO:0000256" key="2">
    <source>
        <dbReference type="ARBA" id="ARBA00019841"/>
    </source>
</evidence>
<feature type="coiled-coil region" evidence="6">
    <location>
        <begin position="315"/>
        <end position="350"/>
    </location>
</feature>
<reference evidence="10" key="1">
    <citation type="submission" date="2020-12" db="EMBL/GenBank/DDBJ databases">
        <title>Taurinivorans muris gen. nov., sp. nov., fundamental and realized metabolic niche of a ubiquitous sulfidogenic bacterium in the murine intestine.</title>
        <authorList>
            <person name="Ye H."/>
            <person name="Hanson B.T."/>
            <person name="Loy A."/>
        </authorList>
    </citation>
    <scope>NUCLEOTIDE SEQUENCE</scope>
    <source>
        <strain evidence="10">LT0009</strain>
    </source>
</reference>
<evidence type="ECO:0000256" key="5">
    <source>
        <dbReference type="ARBA" id="ARBA00022839"/>
    </source>
</evidence>
<evidence type="ECO:0000256" key="6">
    <source>
        <dbReference type="SAM" id="Coils"/>
    </source>
</evidence>
<evidence type="ECO:0000313" key="10">
    <source>
        <dbReference type="EMBL" id="UWX06481.1"/>
    </source>
</evidence>
<feature type="domain" description="DDH" evidence="7">
    <location>
        <begin position="81"/>
        <end position="233"/>
    </location>
</feature>
<dbReference type="Pfam" id="PF17768">
    <property type="entry name" value="RecJ_OB"/>
    <property type="match status" value="1"/>
</dbReference>
<dbReference type="InterPro" id="IPR038763">
    <property type="entry name" value="DHH_sf"/>
</dbReference>
<evidence type="ECO:0000256" key="3">
    <source>
        <dbReference type="ARBA" id="ARBA00022722"/>
    </source>
</evidence>
<evidence type="ECO:0000259" key="9">
    <source>
        <dbReference type="Pfam" id="PF17768"/>
    </source>
</evidence>
<keyword evidence="6" id="KW-0175">Coiled coil</keyword>
<evidence type="ECO:0000313" key="11">
    <source>
        <dbReference type="Proteomes" id="UP001058120"/>
    </source>
</evidence>
<feature type="domain" description="DHHA1" evidence="8">
    <location>
        <begin position="354"/>
        <end position="444"/>
    </location>
</feature>